<proteinExistence type="predicted"/>
<dbReference type="GeneID" id="54419695"/>
<gene>
    <name evidence="2 4" type="ORF">P152DRAFT_456958</name>
</gene>
<sequence>MCTVRVNNREYSADREYASEEMARNAAATHAYLICRNFSMNDGMYPGDKHSQGGVIQGLPVAIGTGRRRTYSTQEEDQSSNSYASGGSSPLSSGSGLDAESRRSSKSSQSLCYCGRGMVQYYERCSTCLRECGCR</sequence>
<reference evidence="2 4" key="1">
    <citation type="submission" date="2020-01" db="EMBL/GenBank/DDBJ databases">
        <authorList>
            <consortium name="DOE Joint Genome Institute"/>
            <person name="Haridas S."/>
            <person name="Albert R."/>
            <person name="Binder M."/>
            <person name="Bloem J."/>
            <person name="Labutti K."/>
            <person name="Salamov A."/>
            <person name="Andreopoulos B."/>
            <person name="Baker S.E."/>
            <person name="Barry K."/>
            <person name="Bills G."/>
            <person name="Bluhm B.H."/>
            <person name="Cannon C."/>
            <person name="Castanera R."/>
            <person name="Culley D.E."/>
            <person name="Daum C."/>
            <person name="Ezra D."/>
            <person name="Gonzalez J.B."/>
            <person name="Henrissat B."/>
            <person name="Kuo A."/>
            <person name="Liang C."/>
            <person name="Lipzen A."/>
            <person name="Lutzoni F."/>
            <person name="Magnuson J."/>
            <person name="Mondo S."/>
            <person name="Nolan M."/>
            <person name="Ohm R."/>
            <person name="Pangilinan J."/>
            <person name="Park H.-J."/>
            <person name="Ramirez L."/>
            <person name="Alfaro M."/>
            <person name="Sun H."/>
            <person name="Tritt A."/>
            <person name="Yoshinaga Y."/>
            <person name="Zwiers L.-H."/>
            <person name="Turgeon B.G."/>
            <person name="Goodwin S.B."/>
            <person name="Spatafora J.W."/>
            <person name="Crous P.W."/>
            <person name="Grigoriev I.V."/>
        </authorList>
    </citation>
    <scope>NUCLEOTIDE SEQUENCE</scope>
    <source>
        <strain evidence="2 4">CBS 781.70</strain>
    </source>
</reference>
<dbReference type="RefSeq" id="XP_033535207.1">
    <property type="nucleotide sequence ID" value="XM_033679125.1"/>
</dbReference>
<reference evidence="4" key="2">
    <citation type="submission" date="2020-04" db="EMBL/GenBank/DDBJ databases">
        <authorList>
            <consortium name="NCBI Genome Project"/>
        </authorList>
    </citation>
    <scope>NUCLEOTIDE SEQUENCE</scope>
    <source>
        <strain evidence="4">CBS 781.70</strain>
    </source>
</reference>
<name>A0A6G1G6L8_9PEZI</name>
<evidence type="ECO:0000313" key="3">
    <source>
        <dbReference type="Proteomes" id="UP000504638"/>
    </source>
</evidence>
<dbReference type="Proteomes" id="UP000504638">
    <property type="component" value="Unplaced"/>
</dbReference>
<protein>
    <recommendedName>
        <fullName evidence="5">DRBM domain-containing protein</fullName>
    </recommendedName>
</protein>
<reference evidence="4" key="3">
    <citation type="submission" date="2025-04" db="UniProtKB">
        <authorList>
            <consortium name="RefSeq"/>
        </authorList>
    </citation>
    <scope>IDENTIFICATION</scope>
    <source>
        <strain evidence="4">CBS 781.70</strain>
    </source>
</reference>
<evidence type="ECO:0008006" key="5">
    <source>
        <dbReference type="Google" id="ProtNLM"/>
    </source>
</evidence>
<dbReference type="EMBL" id="ML975154">
    <property type="protein sequence ID" value="KAF1813576.1"/>
    <property type="molecule type" value="Genomic_DNA"/>
</dbReference>
<feature type="compositionally biased region" description="Low complexity" evidence="1">
    <location>
        <begin position="79"/>
        <end position="96"/>
    </location>
</feature>
<dbReference type="SUPFAM" id="SSF54768">
    <property type="entry name" value="dsRNA-binding domain-like"/>
    <property type="match status" value="1"/>
</dbReference>
<organism evidence="2">
    <name type="scientific">Eremomyces bilateralis CBS 781.70</name>
    <dbReference type="NCBI Taxonomy" id="1392243"/>
    <lineage>
        <taxon>Eukaryota</taxon>
        <taxon>Fungi</taxon>
        <taxon>Dikarya</taxon>
        <taxon>Ascomycota</taxon>
        <taxon>Pezizomycotina</taxon>
        <taxon>Dothideomycetes</taxon>
        <taxon>Dothideomycetes incertae sedis</taxon>
        <taxon>Eremomycetales</taxon>
        <taxon>Eremomycetaceae</taxon>
        <taxon>Eremomyces</taxon>
    </lineage>
</organism>
<keyword evidence="3" id="KW-1185">Reference proteome</keyword>
<dbReference type="OrthoDB" id="5274873at2759"/>
<dbReference type="AlphaFoldDB" id="A0A6G1G6L8"/>
<accession>A0A6G1G6L8</accession>
<evidence type="ECO:0000313" key="2">
    <source>
        <dbReference type="EMBL" id="KAF1813576.1"/>
    </source>
</evidence>
<evidence type="ECO:0000313" key="4">
    <source>
        <dbReference type="RefSeq" id="XP_033535207.1"/>
    </source>
</evidence>
<evidence type="ECO:0000256" key="1">
    <source>
        <dbReference type="SAM" id="MobiDB-lite"/>
    </source>
</evidence>
<feature type="region of interest" description="Disordered" evidence="1">
    <location>
        <begin position="66"/>
        <end position="108"/>
    </location>
</feature>